<feature type="transmembrane region" description="Helical" evidence="8">
    <location>
        <begin position="353"/>
        <end position="371"/>
    </location>
</feature>
<accession>A0A9D9DNW3</accession>
<evidence type="ECO:0000256" key="7">
    <source>
        <dbReference type="ARBA" id="ARBA00023136"/>
    </source>
</evidence>
<evidence type="ECO:0000256" key="3">
    <source>
        <dbReference type="ARBA" id="ARBA00022676"/>
    </source>
</evidence>
<feature type="transmembrane region" description="Helical" evidence="8">
    <location>
        <begin position="208"/>
        <end position="228"/>
    </location>
</feature>
<protein>
    <submittedName>
        <fullName evidence="10">Glycosyltransferase family 39 protein</fullName>
    </submittedName>
</protein>
<evidence type="ECO:0000256" key="5">
    <source>
        <dbReference type="ARBA" id="ARBA00022692"/>
    </source>
</evidence>
<dbReference type="Pfam" id="PF13231">
    <property type="entry name" value="PMT_2"/>
    <property type="match status" value="1"/>
</dbReference>
<keyword evidence="5 8" id="KW-0812">Transmembrane</keyword>
<dbReference type="AlphaFoldDB" id="A0A9D9DNW3"/>
<organism evidence="10 11">
    <name type="scientific">Candidatus Egerieousia excrementavium</name>
    <dbReference type="NCBI Taxonomy" id="2840778"/>
    <lineage>
        <taxon>Bacteria</taxon>
        <taxon>Pseudomonadati</taxon>
        <taxon>Bacteroidota</taxon>
        <taxon>Bacteroidia</taxon>
        <taxon>Bacteroidales</taxon>
        <taxon>Candidatus Egerieousia</taxon>
    </lineage>
</organism>
<feature type="transmembrane region" description="Helical" evidence="8">
    <location>
        <begin position="313"/>
        <end position="332"/>
    </location>
</feature>
<evidence type="ECO:0000256" key="4">
    <source>
        <dbReference type="ARBA" id="ARBA00022679"/>
    </source>
</evidence>
<evidence type="ECO:0000256" key="1">
    <source>
        <dbReference type="ARBA" id="ARBA00004651"/>
    </source>
</evidence>
<keyword evidence="4" id="KW-0808">Transferase</keyword>
<dbReference type="PANTHER" id="PTHR33908:SF3">
    <property type="entry name" value="UNDECAPRENYL PHOSPHATE-ALPHA-4-AMINO-4-DEOXY-L-ARABINOSE ARABINOSYL TRANSFERASE"/>
    <property type="match status" value="1"/>
</dbReference>
<feature type="transmembrane region" description="Helical" evidence="8">
    <location>
        <begin position="157"/>
        <end position="174"/>
    </location>
</feature>
<feature type="transmembrane region" description="Helical" evidence="8">
    <location>
        <begin position="377"/>
        <end position="399"/>
    </location>
</feature>
<dbReference type="PANTHER" id="PTHR33908">
    <property type="entry name" value="MANNOSYLTRANSFERASE YKCB-RELATED"/>
    <property type="match status" value="1"/>
</dbReference>
<sequence length="545" mass="62483">MPRQNKTNTVITIIFISFITFFANNTVIVPDIMESRNIITAREMVYDGHWLVPTLNGDLRLEKPPLPTWITAVAEIISPDSLALQRGMAALAALLLVFYFYKFTRFMPDINPMVATMILCTCYSVILMGRTASWDIYCHAFMMCAIYYLCKGLTLPGCSWKCFIVSGIMMGFSFLSKGPVSFYSLLLPLLAAFAMTNRPSLKRKGKGILVTVILCLVIGLWWYAYIYAFHPEAMAYVAEKESGAWLNHNVRPWYYYWKFFLESGVWSLLLPTAILLPVWSGDDRKNKSYLLPFAWMFIMLVLLSLFPEKKTRYLLPLLIPASYLMGYLITLWEERLRYKSVFKTDKILFGINSWTLAAVVFAIPVAAWIFLYTPGYITLTVMILFAAVIWAAAIMLAIYARKLKPVKMVATVLALFLFAELFAMPSLKNVINNPEMNSISKTRENQQLKGVPFFYNKENPLRIEIVYAAGRVIRPLTVTDKDSLLQKLPCVVITHEPVKKELPDIWDSADSLFVGTYDDNRWAKRHHRHSSEFVYNVTLLSPKEK</sequence>
<dbReference type="GO" id="GO:0009103">
    <property type="term" value="P:lipopolysaccharide biosynthetic process"/>
    <property type="evidence" value="ECO:0007669"/>
    <property type="project" value="UniProtKB-ARBA"/>
</dbReference>
<reference evidence="10" key="1">
    <citation type="submission" date="2020-10" db="EMBL/GenBank/DDBJ databases">
        <authorList>
            <person name="Gilroy R."/>
        </authorList>
    </citation>
    <scope>NUCLEOTIDE SEQUENCE</scope>
    <source>
        <strain evidence="10">15467</strain>
    </source>
</reference>
<comment type="caution">
    <text evidence="10">The sequence shown here is derived from an EMBL/GenBank/DDBJ whole genome shotgun (WGS) entry which is preliminary data.</text>
</comment>
<name>A0A9D9DNW3_9BACT</name>
<feature type="transmembrane region" description="Helical" evidence="8">
    <location>
        <begin position="288"/>
        <end position="307"/>
    </location>
</feature>
<dbReference type="EMBL" id="JADINB010000022">
    <property type="protein sequence ID" value="MBO8428504.1"/>
    <property type="molecule type" value="Genomic_DNA"/>
</dbReference>
<feature type="transmembrane region" description="Helical" evidence="8">
    <location>
        <begin position="180"/>
        <end position="196"/>
    </location>
</feature>
<keyword evidence="3" id="KW-0328">Glycosyltransferase</keyword>
<feature type="transmembrane region" description="Helical" evidence="8">
    <location>
        <begin position="255"/>
        <end position="276"/>
    </location>
</feature>
<gene>
    <name evidence="10" type="ORF">IAC68_01020</name>
</gene>
<evidence type="ECO:0000313" key="11">
    <source>
        <dbReference type="Proteomes" id="UP000823635"/>
    </source>
</evidence>
<evidence type="ECO:0000256" key="2">
    <source>
        <dbReference type="ARBA" id="ARBA00022475"/>
    </source>
</evidence>
<evidence type="ECO:0000256" key="6">
    <source>
        <dbReference type="ARBA" id="ARBA00022989"/>
    </source>
</evidence>
<feature type="transmembrane region" description="Helical" evidence="8">
    <location>
        <begin position="110"/>
        <end position="128"/>
    </location>
</feature>
<feature type="transmembrane region" description="Helical" evidence="8">
    <location>
        <begin position="7"/>
        <end position="28"/>
    </location>
</feature>
<evidence type="ECO:0000259" key="9">
    <source>
        <dbReference type="Pfam" id="PF13231"/>
    </source>
</evidence>
<reference evidence="10" key="2">
    <citation type="journal article" date="2021" name="PeerJ">
        <title>Extensive microbial diversity within the chicken gut microbiome revealed by metagenomics and culture.</title>
        <authorList>
            <person name="Gilroy R."/>
            <person name="Ravi A."/>
            <person name="Getino M."/>
            <person name="Pursley I."/>
            <person name="Horton D.L."/>
            <person name="Alikhan N.F."/>
            <person name="Baker D."/>
            <person name="Gharbi K."/>
            <person name="Hall N."/>
            <person name="Watson M."/>
            <person name="Adriaenssens E.M."/>
            <person name="Foster-Nyarko E."/>
            <person name="Jarju S."/>
            <person name="Secka A."/>
            <person name="Antonio M."/>
            <person name="Oren A."/>
            <person name="Chaudhuri R.R."/>
            <person name="La Ragione R."/>
            <person name="Hildebrand F."/>
            <person name="Pallen M.J."/>
        </authorList>
    </citation>
    <scope>NUCLEOTIDE SEQUENCE</scope>
    <source>
        <strain evidence="10">15467</strain>
    </source>
</reference>
<dbReference type="InterPro" id="IPR050297">
    <property type="entry name" value="LipidA_mod_glycosyltrf_83"/>
</dbReference>
<keyword evidence="7 8" id="KW-0472">Membrane</keyword>
<dbReference type="Proteomes" id="UP000823635">
    <property type="component" value="Unassembled WGS sequence"/>
</dbReference>
<dbReference type="GO" id="GO:0016763">
    <property type="term" value="F:pentosyltransferase activity"/>
    <property type="evidence" value="ECO:0007669"/>
    <property type="project" value="TreeGrafter"/>
</dbReference>
<evidence type="ECO:0000313" key="10">
    <source>
        <dbReference type="EMBL" id="MBO8428504.1"/>
    </source>
</evidence>
<dbReference type="GO" id="GO:0005886">
    <property type="term" value="C:plasma membrane"/>
    <property type="evidence" value="ECO:0007669"/>
    <property type="project" value="UniProtKB-SubCell"/>
</dbReference>
<feature type="domain" description="Glycosyltransferase RgtA/B/C/D-like" evidence="9">
    <location>
        <begin position="63"/>
        <end position="222"/>
    </location>
</feature>
<keyword evidence="2" id="KW-1003">Cell membrane</keyword>
<feature type="transmembrane region" description="Helical" evidence="8">
    <location>
        <begin position="83"/>
        <end position="101"/>
    </location>
</feature>
<proteinExistence type="predicted"/>
<evidence type="ECO:0000256" key="8">
    <source>
        <dbReference type="SAM" id="Phobius"/>
    </source>
</evidence>
<keyword evidence="6 8" id="KW-1133">Transmembrane helix</keyword>
<comment type="subcellular location">
    <subcellularLocation>
        <location evidence="1">Cell membrane</location>
        <topology evidence="1">Multi-pass membrane protein</topology>
    </subcellularLocation>
</comment>
<dbReference type="GO" id="GO:0010041">
    <property type="term" value="P:response to iron(III) ion"/>
    <property type="evidence" value="ECO:0007669"/>
    <property type="project" value="TreeGrafter"/>
</dbReference>
<feature type="transmembrane region" description="Helical" evidence="8">
    <location>
        <begin position="406"/>
        <end position="427"/>
    </location>
</feature>
<dbReference type="InterPro" id="IPR038731">
    <property type="entry name" value="RgtA/B/C-like"/>
</dbReference>